<feature type="transmembrane region" description="Helical" evidence="1">
    <location>
        <begin position="543"/>
        <end position="560"/>
    </location>
</feature>
<name>A0A023B5P3_GRENI</name>
<accession>A0A023B5P3</accession>
<keyword evidence="1" id="KW-0472">Membrane</keyword>
<sequence>MQGDDKRCQKYDPAFSDVDWWPSVHLAPPTEADVLKVVTLAGIKTRSSRIQYLTAAERLYQQQQNEILLQGFIKCLKTASEADSSDHRNKSTITTARNLCWRVLNLRVMLNAPSEGDGYAADKSRFTSMEDVPLLVMSMTILALRTLRTMLREQSLEWTFSDPQSSSRSLTLNFDQVSGSALLIPPTYSITPKEIWSIFVETMGYLGNRHIPLWLDDGLDDTCLFINFTSQGVSEVESLTKAALIDAWISLINDIGSTNIPRAFRIAPYTHCLTALMNMQQDAKSPDHEMSVVTTTSATNIIMSATSELCDNLEQSLRVIKSGRYMLTNVLHRGMWSVDFCQGVMRQMNAYLWSATATLNAADPPPQRSQHMIAAMRLCRLLSLTYDMQARVMLITLDLLNQTTRQRTPVAKHPSLAGVRQRALIPTLKTQRLTAEDGQLLVEDLLVALKKIVDGGQSERNMELNAIKRNIVALVRSGLQAIRLRIGAPHLVTCVQPLHQAAPLLATVAELNDELAHWPPAPTAAQKEPAPPAAPKQRPAGKLVAVAFALSVICITFWYLRKELNELHHWLALLPEYESVMTD</sequence>
<gene>
    <name evidence="2" type="ORF">GNI_089010</name>
</gene>
<evidence type="ECO:0000256" key="1">
    <source>
        <dbReference type="SAM" id="Phobius"/>
    </source>
</evidence>
<dbReference type="EMBL" id="AFNH02000668">
    <property type="protein sequence ID" value="EZG61401.1"/>
    <property type="molecule type" value="Genomic_DNA"/>
</dbReference>
<evidence type="ECO:0000313" key="2">
    <source>
        <dbReference type="EMBL" id="EZG61401.1"/>
    </source>
</evidence>
<dbReference type="GeneID" id="22913174"/>
<reference evidence="2" key="1">
    <citation type="submission" date="2013-12" db="EMBL/GenBank/DDBJ databases">
        <authorList>
            <person name="Omoto C.K."/>
            <person name="Sibley D."/>
            <person name="Venepally P."/>
            <person name="Hadjithomas M."/>
            <person name="Karamycheva S."/>
            <person name="Brunk B."/>
            <person name="Roos D."/>
            <person name="Caler E."/>
            <person name="Lorenzi H."/>
        </authorList>
    </citation>
    <scope>NUCLEOTIDE SEQUENCE</scope>
</reference>
<proteinExistence type="predicted"/>
<keyword evidence="1 2" id="KW-0812">Transmembrane</keyword>
<evidence type="ECO:0000313" key="3">
    <source>
        <dbReference type="Proteomes" id="UP000019763"/>
    </source>
</evidence>
<dbReference type="VEuPathDB" id="CryptoDB:GNI_089010"/>
<keyword evidence="3" id="KW-1185">Reference proteome</keyword>
<organism evidence="2 3">
    <name type="scientific">Gregarina niphandrodes</name>
    <name type="common">Septate eugregarine</name>
    <dbReference type="NCBI Taxonomy" id="110365"/>
    <lineage>
        <taxon>Eukaryota</taxon>
        <taxon>Sar</taxon>
        <taxon>Alveolata</taxon>
        <taxon>Apicomplexa</taxon>
        <taxon>Conoidasida</taxon>
        <taxon>Gregarinasina</taxon>
        <taxon>Eugregarinorida</taxon>
        <taxon>Gregarinidae</taxon>
        <taxon>Gregarina</taxon>
    </lineage>
</organism>
<dbReference type="RefSeq" id="XP_011130761.1">
    <property type="nucleotide sequence ID" value="XM_011132459.1"/>
</dbReference>
<keyword evidence="1" id="KW-1133">Transmembrane helix</keyword>
<dbReference type="AlphaFoldDB" id="A0A023B5P3"/>
<dbReference type="Proteomes" id="UP000019763">
    <property type="component" value="Unassembled WGS sequence"/>
</dbReference>
<comment type="caution">
    <text evidence="2">The sequence shown here is derived from an EMBL/GenBank/DDBJ whole genome shotgun (WGS) entry which is preliminary data.</text>
</comment>
<protein>
    <submittedName>
        <fullName evidence="2">Transmembrane protein</fullName>
    </submittedName>
</protein>